<keyword evidence="6 15" id="KW-0547">Nucleotide-binding</keyword>
<sequence>MSEHKDFLRVKVEEDLKSGKYEKVVTRFPPEPNGFPHIGHAKSICINFGIARDFDGHCNLRMDDTDPTKEDTKYVDALKDAVKWLGFEWGETEYYTSDYFPRIYDYAIELIKMGKAYVDSLNEEEIREYRGTVTQAGKRSKYAERSIEENLDLFERMKKGEFKDGEHILRAKIDMSAANMKMRDPLLYRIRHAHHYRAGDEWYVYPMYDFAHCLSDYIEGVTHSICTLEFENNREIYDWVLDNLNLKPPRPYQHEFARLGINYTVMSKRKLLELVEGKYVSGWDDPRMPTIAGYKRRGYTPESILNFCDQIGIAKANSMVDVSQLEFCIRDDLNQKVPRVMCVLDPIKVTIENYEGSESIEASYYPHDVPKEGSRKIPFSNEVYIEREDFSENPVKGYNRLTPNQAVRLRHAYIITCKEIIKDANGNIIEIKAQYNPNSKSGQDTSGIKVKSAIQWVDAKEAKQIEVRLYDRLYKDEAPEGLEDLNPDSLQIIKNALIEPAVITEKADERFQFERQGYFYADPIDYSNEKPVFNKIVGLKDSWTKKAKTTETTPKPTPKQEVKKEVVHGEAQALNEEQKVLFDKYTSEFKLNNELANILARDEVLSAFYEEALSELNSPIALANIVANDVAKELKERELSELKFTASQIAQLVKMVDDETISSKIAKQVFEEMNKSGANPKKIVEDKGLVQISDPSIILPIIDEIIAKNPDNVEKYKAGNTKLLGFFVGQVLKTTGGKANPQVVNELVAKQLNS</sequence>
<dbReference type="Gene3D" id="3.40.50.620">
    <property type="entry name" value="HUPs"/>
    <property type="match status" value="1"/>
</dbReference>
<evidence type="ECO:0000256" key="11">
    <source>
        <dbReference type="ARBA" id="ARBA00047380"/>
    </source>
</evidence>
<dbReference type="GO" id="GO:0005829">
    <property type="term" value="C:cytosol"/>
    <property type="evidence" value="ECO:0007669"/>
    <property type="project" value="TreeGrafter"/>
</dbReference>
<evidence type="ECO:0000256" key="4">
    <source>
        <dbReference type="ARBA" id="ARBA00022490"/>
    </source>
</evidence>
<dbReference type="PROSITE" id="PS00178">
    <property type="entry name" value="AA_TRNA_LIGASE_I"/>
    <property type="match status" value="1"/>
</dbReference>
<dbReference type="Proteomes" id="UP000000939">
    <property type="component" value="Chromosome"/>
</dbReference>
<dbReference type="NCBIfam" id="NF011291">
    <property type="entry name" value="PRK14703.1"/>
    <property type="match status" value="1"/>
</dbReference>
<evidence type="ECO:0000313" key="17">
    <source>
        <dbReference type="EMBL" id="ADG93873.1"/>
    </source>
</evidence>
<comment type="subunit">
    <text evidence="3">Heterotrimer of A, B and C subunits.</text>
</comment>
<name>D5V0R1_ARCNC</name>
<dbReference type="PANTHER" id="PTHR43097">
    <property type="entry name" value="GLUTAMINE-TRNA LIGASE"/>
    <property type="match status" value="1"/>
</dbReference>
<evidence type="ECO:0000256" key="2">
    <source>
        <dbReference type="ARBA" id="ARBA00005594"/>
    </source>
</evidence>
<dbReference type="FunFam" id="3.40.50.620:FF:000037">
    <property type="entry name" value="Glutamine--tRNA ligase cytoplasmic"/>
    <property type="match status" value="1"/>
</dbReference>
<comment type="similarity">
    <text evidence="2 15">Belongs to the class-I aminoacyl-tRNA synthetase family.</text>
</comment>
<gene>
    <name evidence="17" type="ordered locus">Arnit_2221</name>
</gene>
<dbReference type="Pfam" id="PF03950">
    <property type="entry name" value="tRNA-synt_1c_C"/>
    <property type="match status" value="1"/>
</dbReference>
<keyword evidence="5 15" id="KW-0436">Ligase</keyword>
<dbReference type="PRINTS" id="PR00987">
    <property type="entry name" value="TRNASYNTHGLU"/>
</dbReference>
<evidence type="ECO:0000256" key="6">
    <source>
        <dbReference type="ARBA" id="ARBA00022741"/>
    </source>
</evidence>
<dbReference type="Pfam" id="PF00749">
    <property type="entry name" value="tRNA-synt_1c"/>
    <property type="match status" value="1"/>
</dbReference>
<keyword evidence="4" id="KW-0963">Cytoplasm</keyword>
<dbReference type="InterPro" id="IPR020058">
    <property type="entry name" value="Glu/Gln-tRNA-synth_Ib_cat-dom"/>
</dbReference>
<dbReference type="EC" id="6.1.1.18" evidence="14"/>
<comment type="catalytic activity">
    <reaction evidence="11">
        <text>L-aspartyl-tRNA(Asn) + L-glutamine + ATP + H2O = L-asparaginyl-tRNA(Asn) + L-glutamate + ADP + phosphate + 2 H(+)</text>
        <dbReference type="Rhea" id="RHEA:14513"/>
        <dbReference type="Rhea" id="RHEA-COMP:9674"/>
        <dbReference type="Rhea" id="RHEA-COMP:9677"/>
        <dbReference type="ChEBI" id="CHEBI:15377"/>
        <dbReference type="ChEBI" id="CHEBI:15378"/>
        <dbReference type="ChEBI" id="CHEBI:29985"/>
        <dbReference type="ChEBI" id="CHEBI:30616"/>
        <dbReference type="ChEBI" id="CHEBI:43474"/>
        <dbReference type="ChEBI" id="CHEBI:58359"/>
        <dbReference type="ChEBI" id="CHEBI:78515"/>
        <dbReference type="ChEBI" id="CHEBI:78516"/>
        <dbReference type="ChEBI" id="CHEBI:456216"/>
    </reaction>
</comment>
<evidence type="ECO:0000256" key="3">
    <source>
        <dbReference type="ARBA" id="ARBA00011123"/>
    </source>
</evidence>
<evidence type="ECO:0000256" key="9">
    <source>
        <dbReference type="ARBA" id="ARBA00023146"/>
    </source>
</evidence>
<dbReference type="eggNOG" id="COG0064">
    <property type="taxonomic scope" value="Bacteria"/>
</dbReference>
<dbReference type="Pfam" id="PF20974">
    <property type="entry name" value="tRNA-synt_1c_C2"/>
    <property type="match status" value="1"/>
</dbReference>
<dbReference type="NCBIfam" id="TIGR00440">
    <property type="entry name" value="glnS"/>
    <property type="match status" value="1"/>
</dbReference>
<evidence type="ECO:0000256" key="8">
    <source>
        <dbReference type="ARBA" id="ARBA00022917"/>
    </source>
</evidence>
<dbReference type="GO" id="GO:0050567">
    <property type="term" value="F:glutaminyl-tRNA synthase (glutamine-hydrolyzing) activity"/>
    <property type="evidence" value="ECO:0007669"/>
    <property type="project" value="RHEA"/>
</dbReference>
<dbReference type="Gene3D" id="1.10.10.410">
    <property type="match status" value="1"/>
</dbReference>
<dbReference type="InterPro" id="IPR049437">
    <property type="entry name" value="tRNA-synt_1c_C2"/>
</dbReference>
<dbReference type="SMART" id="SM00845">
    <property type="entry name" value="GatB_Yqey"/>
    <property type="match status" value="1"/>
</dbReference>
<keyword evidence="8 15" id="KW-0648">Protein biosynthesis</keyword>
<dbReference type="GO" id="GO:0006425">
    <property type="term" value="P:glutaminyl-tRNA aminoacylation"/>
    <property type="evidence" value="ECO:0007669"/>
    <property type="project" value="UniProtKB-UniRule"/>
</dbReference>
<dbReference type="RefSeq" id="WP_013136018.1">
    <property type="nucleotide sequence ID" value="NC_014166.1"/>
</dbReference>
<evidence type="ECO:0000259" key="16">
    <source>
        <dbReference type="SMART" id="SM00845"/>
    </source>
</evidence>
<dbReference type="HOGENOM" id="CLU_001882_3_2_7"/>
<reference evidence="17 18" key="1">
    <citation type="journal article" date="2010" name="Stand. Genomic Sci.">
        <title>Complete genome sequence of Arcobacter nitrofigilis type strain (CI).</title>
        <authorList>
            <person name="Pati A."/>
            <person name="Gronow S."/>
            <person name="Lapidus A."/>
            <person name="Copeland A."/>
            <person name="Glavina Del Rio T."/>
            <person name="Nolan M."/>
            <person name="Lucas S."/>
            <person name="Tice H."/>
            <person name="Cheng J.F."/>
            <person name="Han C."/>
            <person name="Chertkov O."/>
            <person name="Bruce D."/>
            <person name="Tapia R."/>
            <person name="Goodwin L."/>
            <person name="Pitluck S."/>
            <person name="Liolios K."/>
            <person name="Ivanova N."/>
            <person name="Mavromatis K."/>
            <person name="Chen A."/>
            <person name="Palaniappan K."/>
            <person name="Land M."/>
            <person name="Hauser L."/>
            <person name="Chang Y.J."/>
            <person name="Jeffries C.D."/>
            <person name="Detter J.C."/>
            <person name="Rohde M."/>
            <person name="Goker M."/>
            <person name="Bristow J."/>
            <person name="Eisen J.A."/>
            <person name="Markowitz V."/>
            <person name="Hugenholtz P."/>
            <person name="Klenk H.P."/>
            <person name="Kyrpides N.C."/>
        </authorList>
    </citation>
    <scope>NUCLEOTIDE SEQUENCE [LARGE SCALE GENOMIC DNA]</scope>
    <source>
        <strain evidence="18">ATCC 33309 / DSM 7299 / CCUG 15893 / LMG 7604 / NCTC 12251 / CI</strain>
    </source>
</reference>
<evidence type="ECO:0000256" key="1">
    <source>
        <dbReference type="ARBA" id="ARBA00005306"/>
    </source>
</evidence>
<feature type="domain" description="Asn/Gln amidotransferase" evidence="16">
    <location>
        <begin position="607"/>
        <end position="752"/>
    </location>
</feature>
<dbReference type="FunFam" id="1.10.10.410:FF:000001">
    <property type="entry name" value="Aspartyl/glutamyl-tRNA(Asn/Gln) amidotransferase subunit B"/>
    <property type="match status" value="1"/>
</dbReference>
<dbReference type="InterPro" id="IPR000924">
    <property type="entry name" value="Glu/Gln-tRNA-synth"/>
</dbReference>
<dbReference type="SUPFAM" id="SSF89095">
    <property type="entry name" value="GatB/YqeY motif"/>
    <property type="match status" value="2"/>
</dbReference>
<comment type="similarity">
    <text evidence="1">Belongs to the GatB/GatE family. GatB subfamily.</text>
</comment>
<dbReference type="InterPro" id="IPR018027">
    <property type="entry name" value="Asn/Gln_amidotransferase"/>
</dbReference>
<keyword evidence="18" id="KW-1185">Reference proteome</keyword>
<dbReference type="GO" id="GO:0004819">
    <property type="term" value="F:glutamine-tRNA ligase activity"/>
    <property type="evidence" value="ECO:0007669"/>
    <property type="project" value="UniProtKB-UniRule"/>
</dbReference>
<dbReference type="OrthoDB" id="9807503at2"/>
<dbReference type="InterPro" id="IPR020059">
    <property type="entry name" value="Glu/Gln-tRNA-synth_Ib_codon-bd"/>
</dbReference>
<dbReference type="InterPro" id="IPR023168">
    <property type="entry name" value="GatB_Yqey_C_2"/>
</dbReference>
<evidence type="ECO:0000256" key="14">
    <source>
        <dbReference type="NCBIfam" id="TIGR00440"/>
    </source>
</evidence>
<dbReference type="InterPro" id="IPR020056">
    <property type="entry name" value="Rbsml_bL25/Gln-tRNA_synth_N"/>
</dbReference>
<dbReference type="SUPFAM" id="SSF52374">
    <property type="entry name" value="Nucleotidylyl transferase"/>
    <property type="match status" value="1"/>
</dbReference>
<dbReference type="AlphaFoldDB" id="D5V0R1"/>
<evidence type="ECO:0000313" key="18">
    <source>
        <dbReference type="Proteomes" id="UP000000939"/>
    </source>
</evidence>
<dbReference type="InterPro" id="IPR001412">
    <property type="entry name" value="aa-tRNA-synth_I_CS"/>
</dbReference>
<dbReference type="GO" id="GO:0050566">
    <property type="term" value="F:asparaginyl-tRNA synthase (glutamine-hydrolyzing) activity"/>
    <property type="evidence" value="ECO:0007669"/>
    <property type="project" value="RHEA"/>
</dbReference>
<comment type="function">
    <text evidence="10">Allows the formation of correctly charged Asn-tRNA(Asn) or Gln-tRNA(Gln) through the transamidation of misacylated Asp-tRNA(Asn) or Glu-tRNA(Gln) in organisms which lack either or both of asparaginyl-tRNA or glutaminyl-tRNA synthetases. The reaction takes place in the presence of glutamine and ATP through an activated phospho-Asp-tRNA(Asn) or phospho-Glu-tRNA(Gln).</text>
</comment>
<dbReference type="STRING" id="572480.Arnit_2221"/>
<dbReference type="SUPFAM" id="SSF50715">
    <property type="entry name" value="Ribosomal protein L25-like"/>
    <property type="match status" value="1"/>
</dbReference>
<evidence type="ECO:0000256" key="15">
    <source>
        <dbReference type="RuleBase" id="RU363037"/>
    </source>
</evidence>
<comment type="catalytic activity">
    <reaction evidence="13">
        <text>tRNA(Gln) + L-glutamine + ATP = L-glutaminyl-tRNA(Gln) + AMP + diphosphate</text>
        <dbReference type="Rhea" id="RHEA:20121"/>
        <dbReference type="Rhea" id="RHEA-COMP:9662"/>
        <dbReference type="Rhea" id="RHEA-COMP:9681"/>
        <dbReference type="ChEBI" id="CHEBI:30616"/>
        <dbReference type="ChEBI" id="CHEBI:33019"/>
        <dbReference type="ChEBI" id="CHEBI:58359"/>
        <dbReference type="ChEBI" id="CHEBI:78442"/>
        <dbReference type="ChEBI" id="CHEBI:78521"/>
        <dbReference type="ChEBI" id="CHEBI:456215"/>
        <dbReference type="EC" id="6.1.1.18"/>
    </reaction>
</comment>
<dbReference type="EMBL" id="CP001999">
    <property type="protein sequence ID" value="ADG93873.1"/>
    <property type="molecule type" value="Genomic_DNA"/>
</dbReference>
<keyword evidence="7 15" id="KW-0067">ATP-binding</keyword>
<dbReference type="InterPro" id="IPR011035">
    <property type="entry name" value="Ribosomal_bL25/Gln-tRNA_synth"/>
</dbReference>
<dbReference type="InterPro" id="IPR050132">
    <property type="entry name" value="Gln/Glu-tRNA_Ligase"/>
</dbReference>
<dbReference type="KEGG" id="ant:Arnit_2221"/>
<dbReference type="InterPro" id="IPR014729">
    <property type="entry name" value="Rossmann-like_a/b/a_fold"/>
</dbReference>
<keyword evidence="9 15" id="KW-0030">Aminoacyl-tRNA synthetase</keyword>
<evidence type="ECO:0000256" key="7">
    <source>
        <dbReference type="ARBA" id="ARBA00022840"/>
    </source>
</evidence>
<dbReference type="PANTHER" id="PTHR43097:SF5">
    <property type="entry name" value="GLUTAMATE--TRNA LIGASE"/>
    <property type="match status" value="1"/>
</dbReference>
<accession>D5V0R1</accession>
<comment type="catalytic activity">
    <reaction evidence="12">
        <text>L-glutamyl-tRNA(Gln) + L-glutamine + ATP + H2O = L-glutaminyl-tRNA(Gln) + L-glutamate + ADP + phosphate + H(+)</text>
        <dbReference type="Rhea" id="RHEA:17521"/>
        <dbReference type="Rhea" id="RHEA-COMP:9681"/>
        <dbReference type="Rhea" id="RHEA-COMP:9684"/>
        <dbReference type="ChEBI" id="CHEBI:15377"/>
        <dbReference type="ChEBI" id="CHEBI:15378"/>
        <dbReference type="ChEBI" id="CHEBI:29985"/>
        <dbReference type="ChEBI" id="CHEBI:30616"/>
        <dbReference type="ChEBI" id="CHEBI:43474"/>
        <dbReference type="ChEBI" id="CHEBI:58359"/>
        <dbReference type="ChEBI" id="CHEBI:78520"/>
        <dbReference type="ChEBI" id="CHEBI:78521"/>
        <dbReference type="ChEBI" id="CHEBI:456216"/>
    </reaction>
</comment>
<evidence type="ECO:0000256" key="10">
    <source>
        <dbReference type="ARBA" id="ARBA00024799"/>
    </source>
</evidence>
<dbReference type="GO" id="GO:0005524">
    <property type="term" value="F:ATP binding"/>
    <property type="evidence" value="ECO:0007669"/>
    <property type="project" value="UniProtKB-KW"/>
</dbReference>
<organism evidence="17 18">
    <name type="scientific">Arcobacter nitrofigilis (strain ATCC 33309 / DSM 7299 / CCUG 15893 / LMG 7604 / NCTC 12251 / CI)</name>
    <name type="common">Campylobacter nitrofigilis</name>
    <dbReference type="NCBI Taxonomy" id="572480"/>
    <lineage>
        <taxon>Bacteria</taxon>
        <taxon>Pseudomonadati</taxon>
        <taxon>Campylobacterota</taxon>
        <taxon>Epsilonproteobacteria</taxon>
        <taxon>Campylobacterales</taxon>
        <taxon>Arcobacteraceae</taxon>
        <taxon>Arcobacter</taxon>
    </lineage>
</organism>
<dbReference type="Gene3D" id="2.40.240.10">
    <property type="entry name" value="Ribosomal Protein L25, Chain P"/>
    <property type="match status" value="2"/>
</dbReference>
<evidence type="ECO:0000256" key="13">
    <source>
        <dbReference type="ARBA" id="ARBA00048270"/>
    </source>
</evidence>
<proteinExistence type="inferred from homology"/>
<dbReference type="eggNOG" id="COG0008">
    <property type="taxonomic scope" value="Bacteria"/>
</dbReference>
<dbReference type="Pfam" id="PF02637">
    <property type="entry name" value="GatB_Yqey"/>
    <property type="match status" value="1"/>
</dbReference>
<dbReference type="InterPro" id="IPR003789">
    <property type="entry name" value="Asn/Gln_tRNA_amidoTrase-B-like"/>
</dbReference>
<evidence type="ECO:0000256" key="12">
    <source>
        <dbReference type="ARBA" id="ARBA00047913"/>
    </source>
</evidence>
<dbReference type="InterPro" id="IPR004514">
    <property type="entry name" value="Gln-tRNA-synth"/>
</dbReference>
<evidence type="ECO:0000256" key="5">
    <source>
        <dbReference type="ARBA" id="ARBA00022598"/>
    </source>
</evidence>
<protein>
    <recommendedName>
        <fullName evidence="14">Glutamine--tRNA ligase</fullName>
        <ecNumber evidence="14">6.1.1.18</ecNumber>
    </recommendedName>
</protein>